<dbReference type="EMBL" id="JAVHJM010000002">
    <property type="protein sequence ID" value="KAK6517932.1"/>
    <property type="molecule type" value="Genomic_DNA"/>
</dbReference>
<proteinExistence type="inferred from homology"/>
<evidence type="ECO:0000256" key="4">
    <source>
        <dbReference type="SAM" id="SignalP"/>
    </source>
</evidence>
<feature type="region of interest" description="Disordered" evidence="3">
    <location>
        <begin position="368"/>
        <end position="396"/>
    </location>
</feature>
<feature type="compositionally biased region" description="Low complexity" evidence="3">
    <location>
        <begin position="81"/>
        <end position="91"/>
    </location>
</feature>
<comment type="caution">
    <text evidence="5">The sequence shown here is derived from an EMBL/GenBank/DDBJ whole genome shotgun (WGS) entry which is preliminary data.</text>
</comment>
<comment type="similarity">
    <text evidence="1">Belongs to the STIG1 family.</text>
</comment>
<protein>
    <submittedName>
        <fullName evidence="5">Uncharacterized protein</fullName>
    </submittedName>
</protein>
<keyword evidence="6" id="KW-1185">Reference proteome</keyword>
<feature type="chain" id="PRO_5042978906" evidence="4">
    <location>
        <begin position="22"/>
        <end position="396"/>
    </location>
</feature>
<feature type="signal peptide" evidence="4">
    <location>
        <begin position="1"/>
        <end position="21"/>
    </location>
</feature>
<evidence type="ECO:0000256" key="3">
    <source>
        <dbReference type="SAM" id="MobiDB-lite"/>
    </source>
</evidence>
<feature type="compositionally biased region" description="Polar residues" evidence="3">
    <location>
        <begin position="370"/>
        <end position="379"/>
    </location>
</feature>
<name>A0AAN8RWK7_9PEZI</name>
<evidence type="ECO:0000313" key="6">
    <source>
        <dbReference type="Proteomes" id="UP001307849"/>
    </source>
</evidence>
<sequence length="396" mass="42195">MKPTFIHSFLYLAAGIRFADAYVYAAKCNADNCARAITGTGGKIALTQRAMDCSKFMGAMGPAPVTAKKVVMKTITVSSTVGTRTETVTVGQEEPEETAAAKNAAKDSKDDAKDGKDAKDDAKDDAAKDTTADAKDKDDTPAADEAKDKLRRRYGEYSAEKEEQKPAPATTPAPTTTTTSAAKYPEYASHCSGTMRYSSACSCWGIQKGNAAPTTETVVVTETTTEVAKITAVVKKTAVICSKTQEKCGETCKNVFTDVKNCGACNVKCTEGSVCVNGVCSHPACNDVKEWQCDNESKKGCNGAGDHETFCMKGTKASFCTSFANLPLCPKKEEDGCKTDADCGKGQVCGHIACCGWNICIKPHYPDASGSPNKASSNRLFKRENKHKLRKMAQVN</sequence>
<organism evidence="5 6">
    <name type="scientific">Arthrobotrys conoides</name>
    <dbReference type="NCBI Taxonomy" id="74498"/>
    <lineage>
        <taxon>Eukaryota</taxon>
        <taxon>Fungi</taxon>
        <taxon>Dikarya</taxon>
        <taxon>Ascomycota</taxon>
        <taxon>Pezizomycotina</taxon>
        <taxon>Orbiliomycetes</taxon>
        <taxon>Orbiliales</taxon>
        <taxon>Orbiliaceae</taxon>
        <taxon>Arthrobotrys</taxon>
    </lineage>
</organism>
<evidence type="ECO:0000256" key="1">
    <source>
        <dbReference type="ARBA" id="ARBA00006010"/>
    </source>
</evidence>
<keyword evidence="2 4" id="KW-0732">Signal</keyword>
<dbReference type="Pfam" id="PF04885">
    <property type="entry name" value="Stig1"/>
    <property type="match status" value="1"/>
</dbReference>
<dbReference type="AlphaFoldDB" id="A0AAN8RWK7"/>
<gene>
    <name evidence="5" type="ORF">TWF506_005104</name>
</gene>
<evidence type="ECO:0000313" key="5">
    <source>
        <dbReference type="EMBL" id="KAK6517932.1"/>
    </source>
</evidence>
<dbReference type="InterPro" id="IPR006969">
    <property type="entry name" value="Stig-like"/>
</dbReference>
<reference evidence="5 6" key="1">
    <citation type="submission" date="2019-10" db="EMBL/GenBank/DDBJ databases">
        <authorList>
            <person name="Palmer J.M."/>
        </authorList>
    </citation>
    <scope>NUCLEOTIDE SEQUENCE [LARGE SCALE GENOMIC DNA]</scope>
    <source>
        <strain evidence="5 6">TWF506</strain>
    </source>
</reference>
<feature type="region of interest" description="Disordered" evidence="3">
    <location>
        <begin position="81"/>
        <end position="181"/>
    </location>
</feature>
<dbReference type="Proteomes" id="UP001307849">
    <property type="component" value="Unassembled WGS sequence"/>
</dbReference>
<feature type="compositionally biased region" description="Basic and acidic residues" evidence="3">
    <location>
        <begin position="104"/>
        <end position="165"/>
    </location>
</feature>
<feature type="compositionally biased region" description="Low complexity" evidence="3">
    <location>
        <begin position="166"/>
        <end position="181"/>
    </location>
</feature>
<feature type="compositionally biased region" description="Basic residues" evidence="3">
    <location>
        <begin position="384"/>
        <end position="396"/>
    </location>
</feature>
<accession>A0AAN8RWK7</accession>
<evidence type="ECO:0000256" key="2">
    <source>
        <dbReference type="ARBA" id="ARBA00022729"/>
    </source>
</evidence>